<reference evidence="5" key="2">
    <citation type="submission" date="2025-08" db="UniProtKB">
        <authorList>
            <consortium name="RefSeq"/>
        </authorList>
    </citation>
    <scope>IDENTIFICATION</scope>
    <source>
        <tissue evidence="5">Whole plant</tissue>
    </source>
</reference>
<dbReference type="InterPro" id="IPR050804">
    <property type="entry name" value="MCC"/>
</dbReference>
<protein>
    <submittedName>
        <fullName evidence="5">MATH domain and coiled-coil domain-containing protein At3g58360-like</fullName>
    </submittedName>
</protein>
<dbReference type="InterPro" id="IPR008974">
    <property type="entry name" value="TRAF-like"/>
</dbReference>
<dbReference type="RefSeq" id="XP_052113939.1">
    <property type="nucleotide sequence ID" value="XM_052257979.1"/>
</dbReference>
<dbReference type="KEGG" id="adu:127745016"/>
<reference evidence="4" key="1">
    <citation type="journal article" date="2016" name="Nat. Genet.">
        <title>The genome sequences of Arachis duranensis and Arachis ipaensis, the diploid ancestors of cultivated peanut.</title>
        <authorList>
            <person name="Bertioli D.J."/>
            <person name="Cannon S.B."/>
            <person name="Froenicke L."/>
            <person name="Huang G."/>
            <person name="Farmer A.D."/>
            <person name="Cannon E.K."/>
            <person name="Liu X."/>
            <person name="Gao D."/>
            <person name="Clevenger J."/>
            <person name="Dash S."/>
            <person name="Ren L."/>
            <person name="Moretzsohn M.C."/>
            <person name="Shirasawa K."/>
            <person name="Huang W."/>
            <person name="Vidigal B."/>
            <person name="Abernathy B."/>
            <person name="Chu Y."/>
            <person name="Niederhuth C.E."/>
            <person name="Umale P."/>
            <person name="Araujo A.C."/>
            <person name="Kozik A."/>
            <person name="Kim K.D."/>
            <person name="Burow M.D."/>
            <person name="Varshney R.K."/>
            <person name="Wang X."/>
            <person name="Zhang X."/>
            <person name="Barkley N."/>
            <person name="Guimaraes P.M."/>
            <person name="Isobe S."/>
            <person name="Guo B."/>
            <person name="Liao B."/>
            <person name="Stalker H.T."/>
            <person name="Schmitz R.J."/>
            <person name="Scheffler B.E."/>
            <person name="Leal-Bertioli S.C."/>
            <person name="Xun X."/>
            <person name="Jackson S.A."/>
            <person name="Michelmore R."/>
            <person name="Ozias-Akins P."/>
        </authorList>
    </citation>
    <scope>NUCLEOTIDE SEQUENCE [LARGE SCALE GENOMIC DNA]</scope>
    <source>
        <strain evidence="4">cv. V14167</strain>
    </source>
</reference>
<evidence type="ECO:0000256" key="1">
    <source>
        <dbReference type="ARBA" id="ARBA00023054"/>
    </source>
</evidence>
<dbReference type="Proteomes" id="UP000515211">
    <property type="component" value="Chromosome 2"/>
</dbReference>
<dbReference type="Gene3D" id="2.60.210.10">
    <property type="entry name" value="Apoptosis, Tumor Necrosis Factor Receptor Associated Protein 2, Chain A"/>
    <property type="match status" value="1"/>
</dbReference>
<name>A0A9C6TSW4_ARADU</name>
<dbReference type="PANTHER" id="PTHR46236">
    <property type="entry name" value="TRAF-LIKE SUPERFAMILY PROTEIN"/>
    <property type="match status" value="1"/>
</dbReference>
<keyword evidence="4" id="KW-1185">Reference proteome</keyword>
<dbReference type="GeneID" id="127745016"/>
<evidence type="ECO:0000313" key="5">
    <source>
        <dbReference type="RefSeq" id="XP_052113939.1"/>
    </source>
</evidence>
<dbReference type="SUPFAM" id="SSF49599">
    <property type="entry name" value="TRAF domain-like"/>
    <property type="match status" value="1"/>
</dbReference>
<gene>
    <name evidence="5" type="primary">LOC127745016</name>
</gene>
<dbReference type="InterPro" id="IPR002083">
    <property type="entry name" value="MATH/TRAF_dom"/>
</dbReference>
<keyword evidence="1 2" id="KW-0175">Coiled coil</keyword>
<evidence type="ECO:0000313" key="4">
    <source>
        <dbReference type="Proteomes" id="UP000515211"/>
    </source>
</evidence>
<feature type="coiled-coil region" evidence="2">
    <location>
        <begin position="255"/>
        <end position="289"/>
    </location>
</feature>
<evidence type="ECO:0000259" key="3">
    <source>
        <dbReference type="PROSITE" id="PS50144"/>
    </source>
</evidence>
<dbReference type="CDD" id="cd00121">
    <property type="entry name" value="MATH"/>
    <property type="match status" value="1"/>
</dbReference>
<dbReference type="PROSITE" id="PS50144">
    <property type="entry name" value="MATH"/>
    <property type="match status" value="1"/>
</dbReference>
<dbReference type="PANTHER" id="PTHR46236:SF35">
    <property type="entry name" value="MATH DOMAIN-CONTAINING PROTEIN"/>
    <property type="match status" value="1"/>
</dbReference>
<proteinExistence type="predicted"/>
<dbReference type="AlphaFoldDB" id="A0A9C6TSW4"/>
<sequence>MEDQKAMVETIVKFTWTVNNFFDLNCQVLYSDTFFAGSHPWRILLYPEGEDEVEICWDAGNNSTNLPDYWNRYASLKLSLINQVDGKMTKTDSLYEDFHKRHLPMIVMDIKKFSDPKNWFLVNDTCIIVAEVSLNTNASCGRELTDFKGVAKIEKDYVELLEKACLKHPSLIESLLKRNRSQRFIERGFTALGRVLHFLKTKKVKDMLNDDDACKELQDLWDEVEIVRFDDLTWLEPHVKSALRMKVYMVKEAMVTKLKGYVVDLEDRVESLKANVAAAKDDLEGAKLEFAIAEKGFVKKDLNDELGHGIPYL</sequence>
<dbReference type="Pfam" id="PF22486">
    <property type="entry name" value="MATH_2"/>
    <property type="match status" value="1"/>
</dbReference>
<organism evidence="4 5">
    <name type="scientific">Arachis duranensis</name>
    <name type="common">Wild peanut</name>
    <dbReference type="NCBI Taxonomy" id="130453"/>
    <lineage>
        <taxon>Eukaryota</taxon>
        <taxon>Viridiplantae</taxon>
        <taxon>Streptophyta</taxon>
        <taxon>Embryophyta</taxon>
        <taxon>Tracheophyta</taxon>
        <taxon>Spermatophyta</taxon>
        <taxon>Magnoliopsida</taxon>
        <taxon>eudicotyledons</taxon>
        <taxon>Gunneridae</taxon>
        <taxon>Pentapetalae</taxon>
        <taxon>rosids</taxon>
        <taxon>fabids</taxon>
        <taxon>Fabales</taxon>
        <taxon>Fabaceae</taxon>
        <taxon>Papilionoideae</taxon>
        <taxon>50 kb inversion clade</taxon>
        <taxon>dalbergioids sensu lato</taxon>
        <taxon>Dalbergieae</taxon>
        <taxon>Pterocarpus clade</taxon>
        <taxon>Arachis</taxon>
    </lineage>
</organism>
<accession>A0A9C6TSW4</accession>
<feature type="domain" description="MATH" evidence="3">
    <location>
        <begin position="11"/>
        <end position="132"/>
    </location>
</feature>
<evidence type="ECO:0000256" key="2">
    <source>
        <dbReference type="SAM" id="Coils"/>
    </source>
</evidence>